<gene>
    <name evidence="1" type="ORF">CTZ24_23335</name>
</gene>
<keyword evidence="1" id="KW-0614">Plasmid</keyword>
<dbReference type="AlphaFoldDB" id="A0AAP9HA03"/>
<evidence type="ECO:0000313" key="1">
    <source>
        <dbReference type="EMBL" id="QGR09413.1"/>
    </source>
</evidence>
<proteinExistence type="predicted"/>
<evidence type="ECO:0000313" key="2">
    <source>
        <dbReference type="Proteomes" id="UP000424872"/>
    </source>
</evidence>
<dbReference type="Proteomes" id="UP000424872">
    <property type="component" value="Plasmid pMSR2B"/>
</dbReference>
<sequence length="242" mass="27800">MCRTMLVVVLYGKIYKDSLTLNSLMNKEFSNVDLMIVNYGPNPLEFDKDFIHTLGFYVRSIILKQFLDGRLVSFIFNSIIDEYNEYERFIFFDDESYVGRKYLKNLDFYYRDHVDLQVPNIIGRGDGKVHFPIIDDSALKSNDGVEINAKKLLRSLGTGLVIYFSLVAKFKAINVEVFDSKFTLREVNCGFFERLGTLDLQSSEITIQIVNTLGHSLFRNDSPTNKSHAIERILASLASTKI</sequence>
<organism evidence="1 2">
    <name type="scientific">Pantoea phytobeneficialis</name>
    <dbReference type="NCBI Taxonomy" id="2052056"/>
    <lineage>
        <taxon>Bacteria</taxon>
        <taxon>Pseudomonadati</taxon>
        <taxon>Pseudomonadota</taxon>
        <taxon>Gammaproteobacteria</taxon>
        <taxon>Enterobacterales</taxon>
        <taxon>Erwiniaceae</taxon>
        <taxon>Pantoea</taxon>
    </lineage>
</organism>
<name>A0AAP9HA03_9GAMM</name>
<accession>A0AAP9HA03</accession>
<reference evidence="2" key="1">
    <citation type="submission" date="2017-11" db="EMBL/GenBank/DDBJ databases">
        <title>Genome sequence of Pantoea sp. MSR2.</title>
        <authorList>
            <person name="Nascimento F.X."/>
        </authorList>
    </citation>
    <scope>NUCLEOTIDE SEQUENCE [LARGE SCALE GENOMIC DNA]</scope>
    <source>
        <strain evidence="2">MSR2</strain>
        <plasmid evidence="2">pmsr2b</plasmid>
    </source>
</reference>
<dbReference type="EMBL" id="CP024638">
    <property type="protein sequence ID" value="QGR09413.1"/>
    <property type="molecule type" value="Genomic_DNA"/>
</dbReference>
<geneLocation type="plasmid" evidence="2">
    <name>pmsr2b</name>
</geneLocation>
<dbReference type="KEGG" id="ppho:CTZ24_23335"/>
<protein>
    <submittedName>
        <fullName evidence="1">Uncharacterized protein</fullName>
    </submittedName>
</protein>